<comment type="caution">
    <text evidence="1">The sequence shown here is derived from an EMBL/GenBank/DDBJ whole genome shotgun (WGS) entry which is preliminary data.</text>
</comment>
<name>A0ABQ4YYS5_9ASTR</name>
<protein>
    <submittedName>
        <fullName evidence="1">Uncharacterized protein</fullName>
    </submittedName>
</protein>
<organism evidence="1 2">
    <name type="scientific">Tanacetum coccineum</name>
    <dbReference type="NCBI Taxonomy" id="301880"/>
    <lineage>
        <taxon>Eukaryota</taxon>
        <taxon>Viridiplantae</taxon>
        <taxon>Streptophyta</taxon>
        <taxon>Embryophyta</taxon>
        <taxon>Tracheophyta</taxon>
        <taxon>Spermatophyta</taxon>
        <taxon>Magnoliopsida</taxon>
        <taxon>eudicotyledons</taxon>
        <taxon>Gunneridae</taxon>
        <taxon>Pentapetalae</taxon>
        <taxon>asterids</taxon>
        <taxon>campanulids</taxon>
        <taxon>Asterales</taxon>
        <taxon>Asteraceae</taxon>
        <taxon>Asteroideae</taxon>
        <taxon>Anthemideae</taxon>
        <taxon>Anthemidinae</taxon>
        <taxon>Tanacetum</taxon>
    </lineage>
</organism>
<proteinExistence type="predicted"/>
<reference evidence="1" key="1">
    <citation type="journal article" date="2022" name="Int. J. Mol. Sci.">
        <title>Draft Genome of Tanacetum Coccineum: Genomic Comparison of Closely Related Tanacetum-Family Plants.</title>
        <authorList>
            <person name="Yamashiro T."/>
            <person name="Shiraishi A."/>
            <person name="Nakayama K."/>
            <person name="Satake H."/>
        </authorList>
    </citation>
    <scope>NUCLEOTIDE SEQUENCE</scope>
</reference>
<gene>
    <name evidence="1" type="ORF">Tco_0749535</name>
</gene>
<keyword evidence="2" id="KW-1185">Reference proteome</keyword>
<sequence length="89" mass="9641">MIVDMGPHYHQAMVFLPTHCTLDGEDVIDLLTNNWVILHRGTKKYRGSNSSDGGNIEDGVKIAGGVIGSGDEIESSEELKEMLPDEAGK</sequence>
<accession>A0ABQ4YYS5</accession>
<dbReference type="EMBL" id="BQNB010010868">
    <property type="protein sequence ID" value="GJS82994.1"/>
    <property type="molecule type" value="Genomic_DNA"/>
</dbReference>
<evidence type="ECO:0000313" key="1">
    <source>
        <dbReference type="EMBL" id="GJS82994.1"/>
    </source>
</evidence>
<evidence type="ECO:0000313" key="2">
    <source>
        <dbReference type="Proteomes" id="UP001151760"/>
    </source>
</evidence>
<dbReference type="Proteomes" id="UP001151760">
    <property type="component" value="Unassembled WGS sequence"/>
</dbReference>
<reference evidence="1" key="2">
    <citation type="submission" date="2022-01" db="EMBL/GenBank/DDBJ databases">
        <authorList>
            <person name="Yamashiro T."/>
            <person name="Shiraishi A."/>
            <person name="Satake H."/>
            <person name="Nakayama K."/>
        </authorList>
    </citation>
    <scope>NUCLEOTIDE SEQUENCE</scope>
</reference>